<evidence type="ECO:0000313" key="10">
    <source>
        <dbReference type="RefSeq" id="XP_022145145.1"/>
    </source>
</evidence>
<feature type="zinc finger region" description="C3H1-type" evidence="5">
    <location>
        <begin position="117"/>
        <end position="145"/>
    </location>
</feature>
<keyword evidence="1 5" id="KW-0479">Metal-binding</keyword>
<dbReference type="PANTHER" id="PTHR12547">
    <property type="entry name" value="CCCH ZINC FINGER/TIS11-RELATED"/>
    <property type="match status" value="1"/>
</dbReference>
<evidence type="ECO:0000259" key="7">
    <source>
        <dbReference type="PROSITE" id="PS50103"/>
    </source>
</evidence>
<dbReference type="InterPro" id="IPR036855">
    <property type="entry name" value="Znf_CCCH_sf"/>
</dbReference>
<dbReference type="InterPro" id="IPR000571">
    <property type="entry name" value="Znf_CCCH"/>
</dbReference>
<keyword evidence="8" id="KW-1185">Reference proteome</keyword>
<dbReference type="RefSeq" id="XP_022145140.1">
    <property type="nucleotide sequence ID" value="XM_022289448.1"/>
</dbReference>
<dbReference type="PROSITE" id="PS50103">
    <property type="entry name" value="ZF_C3H1"/>
    <property type="match status" value="2"/>
</dbReference>
<dbReference type="SMART" id="SM00356">
    <property type="entry name" value="ZnF_C3H1"/>
    <property type="match status" value="2"/>
</dbReference>
<protein>
    <submittedName>
        <fullName evidence="9 10">Zinc finger CCCH domain-containing protein 56-like isoform X1</fullName>
    </submittedName>
</protein>
<dbReference type="AlphaFoldDB" id="A0A6J1CTM2"/>
<keyword evidence="2" id="KW-0677">Repeat</keyword>
<evidence type="ECO:0000256" key="2">
    <source>
        <dbReference type="ARBA" id="ARBA00022737"/>
    </source>
</evidence>
<evidence type="ECO:0000256" key="6">
    <source>
        <dbReference type="SAM" id="MobiDB-lite"/>
    </source>
</evidence>
<dbReference type="Pfam" id="PF00642">
    <property type="entry name" value="zf-CCCH"/>
    <property type="match status" value="1"/>
</dbReference>
<evidence type="ECO:0000256" key="4">
    <source>
        <dbReference type="ARBA" id="ARBA00022833"/>
    </source>
</evidence>
<dbReference type="PANTHER" id="PTHR12547:SF173">
    <property type="entry name" value="ZINC FINGER CCCH DOMAIN-CONTAINING PROTEIN 52"/>
    <property type="match status" value="1"/>
</dbReference>
<dbReference type="KEGG" id="mcha:111014652"/>
<dbReference type="SUPFAM" id="SSF90229">
    <property type="entry name" value="CCCH zinc finger"/>
    <property type="match status" value="2"/>
</dbReference>
<feature type="domain" description="C3H1-type" evidence="7">
    <location>
        <begin position="200"/>
        <end position="228"/>
    </location>
</feature>
<dbReference type="GO" id="GO:0008270">
    <property type="term" value="F:zinc ion binding"/>
    <property type="evidence" value="ECO:0007669"/>
    <property type="project" value="UniProtKB-KW"/>
</dbReference>
<dbReference type="GeneID" id="111014652"/>
<evidence type="ECO:0000313" key="9">
    <source>
        <dbReference type="RefSeq" id="XP_022145140.1"/>
    </source>
</evidence>
<feature type="region of interest" description="Disordered" evidence="6">
    <location>
        <begin position="234"/>
        <end position="271"/>
    </location>
</feature>
<dbReference type="OrthoDB" id="410307at2759"/>
<accession>A0A6J1CTM2</accession>
<feature type="region of interest" description="Disordered" evidence="6">
    <location>
        <begin position="1"/>
        <end position="37"/>
    </location>
</feature>
<keyword evidence="3 5" id="KW-0863">Zinc-finger</keyword>
<feature type="compositionally biased region" description="Low complexity" evidence="6">
    <location>
        <begin position="246"/>
        <end position="264"/>
    </location>
</feature>
<dbReference type="Proteomes" id="UP000504603">
    <property type="component" value="Unplaced"/>
</dbReference>
<dbReference type="InterPro" id="IPR041367">
    <property type="entry name" value="Znf-CCCH_4"/>
</dbReference>
<evidence type="ECO:0000313" key="8">
    <source>
        <dbReference type="Proteomes" id="UP000504603"/>
    </source>
</evidence>
<evidence type="ECO:0000256" key="1">
    <source>
        <dbReference type="ARBA" id="ARBA00022723"/>
    </source>
</evidence>
<gene>
    <name evidence="9 10" type="primary">LOC111014652</name>
</gene>
<keyword evidence="4 5" id="KW-0862">Zinc</keyword>
<evidence type="ECO:0000256" key="5">
    <source>
        <dbReference type="PROSITE-ProRule" id="PRU00723"/>
    </source>
</evidence>
<dbReference type="GO" id="GO:0003729">
    <property type="term" value="F:mRNA binding"/>
    <property type="evidence" value="ECO:0007669"/>
    <property type="project" value="InterPro"/>
</dbReference>
<organism evidence="8 9">
    <name type="scientific">Momordica charantia</name>
    <name type="common">Bitter gourd</name>
    <name type="synonym">Balsam pear</name>
    <dbReference type="NCBI Taxonomy" id="3673"/>
    <lineage>
        <taxon>Eukaryota</taxon>
        <taxon>Viridiplantae</taxon>
        <taxon>Streptophyta</taxon>
        <taxon>Embryophyta</taxon>
        <taxon>Tracheophyta</taxon>
        <taxon>Spermatophyta</taxon>
        <taxon>Magnoliopsida</taxon>
        <taxon>eudicotyledons</taxon>
        <taxon>Gunneridae</taxon>
        <taxon>Pentapetalae</taxon>
        <taxon>rosids</taxon>
        <taxon>fabids</taxon>
        <taxon>Cucurbitales</taxon>
        <taxon>Cucurbitaceae</taxon>
        <taxon>Momordiceae</taxon>
        <taxon>Momordica</taxon>
    </lineage>
</organism>
<dbReference type="Gene3D" id="4.10.1000.10">
    <property type="entry name" value="Zinc finger, CCCH-type"/>
    <property type="match status" value="1"/>
</dbReference>
<feature type="zinc finger region" description="C3H1-type" evidence="5">
    <location>
        <begin position="200"/>
        <end position="228"/>
    </location>
</feature>
<proteinExistence type="predicted"/>
<reference evidence="9 10" key="1">
    <citation type="submission" date="2025-04" db="UniProtKB">
        <authorList>
            <consortium name="RefSeq"/>
        </authorList>
    </citation>
    <scope>IDENTIFICATION</scope>
    <source>
        <strain evidence="9 10">OHB3-1</strain>
    </source>
</reference>
<evidence type="ECO:0000256" key="3">
    <source>
        <dbReference type="ARBA" id="ARBA00022771"/>
    </source>
</evidence>
<name>A0A6J1CTM2_MOMCH</name>
<feature type="domain" description="C3H1-type" evidence="7">
    <location>
        <begin position="117"/>
        <end position="145"/>
    </location>
</feature>
<dbReference type="Pfam" id="PF18044">
    <property type="entry name" value="zf-CCCH_4"/>
    <property type="match status" value="1"/>
</dbReference>
<dbReference type="RefSeq" id="XP_022145145.1">
    <property type="nucleotide sequence ID" value="XM_022289453.1"/>
</dbReference>
<dbReference type="InterPro" id="IPR045877">
    <property type="entry name" value="ZFP36-like"/>
</dbReference>
<sequence>MRAPYPSNRITSPVPEASGDRPPLPPQFSYGPRLSSLQPRMPGTVPSFRMPVIHEAMPSNSEISPRNNLNVGLHFRGMMHTYTPAFNDPRKSSPSCQGIESHEGRWAGSSNAGCGTSNGIEVCRLFRSGKGCAYGANCRYLHEIPEKTMDSGFSSQNYKVGGVVSGHVMDRRSEFDKSKEVRTTGETKISVHSEIPKPEYFRTRPCYPWQTTGHCPYGNACRFIHGETELQKPGSCSVSERGSVGGTSATTSAAAEAGLSSSRGIETDCEDKGSGMKQFFRSKEFKKLIGIYADWLED</sequence>